<feature type="disulfide bond" evidence="6">
    <location>
        <begin position="560"/>
        <end position="574"/>
    </location>
</feature>
<dbReference type="CDD" id="cd13529">
    <property type="entry name" value="PBP2_transferrin"/>
    <property type="match status" value="1"/>
</dbReference>
<reference evidence="9" key="1">
    <citation type="submission" date="2020-11" db="EMBL/GenBank/DDBJ databases">
        <authorList>
            <person name="Tran Van P."/>
        </authorList>
    </citation>
    <scope>NUCLEOTIDE SEQUENCE</scope>
</reference>
<keyword evidence="2 6" id="KW-1015">Disulfide bond</keyword>
<keyword evidence="3" id="KW-0813">Transport</keyword>
<dbReference type="GO" id="GO:0005886">
    <property type="term" value="C:plasma membrane"/>
    <property type="evidence" value="ECO:0007669"/>
    <property type="project" value="TreeGrafter"/>
</dbReference>
<dbReference type="GO" id="GO:0005769">
    <property type="term" value="C:early endosome"/>
    <property type="evidence" value="ECO:0007669"/>
    <property type="project" value="TreeGrafter"/>
</dbReference>
<name>A0A7R9EX88_9NEOP</name>
<feature type="disulfide bond" evidence="6">
    <location>
        <begin position="21"/>
        <end position="57"/>
    </location>
</feature>
<feature type="disulfide bond" evidence="6">
    <location>
        <begin position="520"/>
        <end position="593"/>
    </location>
</feature>
<feature type="binding site" evidence="5">
    <location>
        <position position="296"/>
    </location>
    <ligand>
        <name>Fe(3+)</name>
        <dbReference type="ChEBI" id="CHEBI:29034"/>
        <label>1</label>
    </ligand>
</feature>
<evidence type="ECO:0000259" key="8">
    <source>
        <dbReference type="PROSITE" id="PS51408"/>
    </source>
</evidence>
<evidence type="ECO:0000256" key="5">
    <source>
        <dbReference type="PIRSR" id="PIRSR002549-3"/>
    </source>
</evidence>
<dbReference type="PIRSF" id="PIRSF002549">
    <property type="entry name" value="Transferrin"/>
    <property type="match status" value="1"/>
</dbReference>
<evidence type="ECO:0000256" key="7">
    <source>
        <dbReference type="SAM" id="Phobius"/>
    </source>
</evidence>
<dbReference type="Gene3D" id="3.40.190.10">
    <property type="entry name" value="Periplasmic binding protein-like II"/>
    <property type="match status" value="3"/>
</dbReference>
<keyword evidence="1" id="KW-0677">Repeat</keyword>
<dbReference type="SUPFAM" id="SSF53850">
    <property type="entry name" value="Periplasmic binding protein-like II"/>
    <property type="match status" value="2"/>
</dbReference>
<dbReference type="Pfam" id="PF00405">
    <property type="entry name" value="Transferrin"/>
    <property type="match status" value="2"/>
</dbReference>
<feature type="binding site" evidence="4">
    <location>
        <position position="522"/>
    </location>
    <ligand>
        <name>hydrogencarbonate</name>
        <dbReference type="ChEBI" id="CHEBI:17544"/>
        <label>1</label>
    </ligand>
</feature>
<organism evidence="9">
    <name type="scientific">Timema bartmani</name>
    <dbReference type="NCBI Taxonomy" id="61472"/>
    <lineage>
        <taxon>Eukaryota</taxon>
        <taxon>Metazoa</taxon>
        <taxon>Ecdysozoa</taxon>
        <taxon>Arthropoda</taxon>
        <taxon>Hexapoda</taxon>
        <taxon>Insecta</taxon>
        <taxon>Pterygota</taxon>
        <taxon>Neoptera</taxon>
        <taxon>Polyneoptera</taxon>
        <taxon>Phasmatodea</taxon>
        <taxon>Timematodea</taxon>
        <taxon>Timematoidea</taxon>
        <taxon>Timematidae</taxon>
        <taxon>Timema</taxon>
    </lineage>
</organism>
<feature type="disulfide bond" evidence="6">
    <location>
        <begin position="426"/>
        <end position="444"/>
    </location>
</feature>
<feature type="disulfide bond" evidence="6">
    <location>
        <begin position="416"/>
        <end position="453"/>
    </location>
</feature>
<sequence>MTHNVKPISATTTIVVSDRICVVDKINSTKKFSTYCSVLESKSTTVECVPGSSRMDCFRKIYKGQADFGVFQPEDLLAAASYDSGSVAVINNIRTFPKQLFETELAAVVRKSANITFLNQLRGQKFCHPGYGYNTFEWTPIMTRYFESRVVPQLCESELTLAENRLKASSKYFKMACKAGPWVADADLDIKLKEKYHNLCGLCDDPDTCSTLDKYWDRRGPLFCLTDGVGDIAWSRIDDIDMHFGAKDLPDEILEEVIELQTDSNFRDSFGSDVNMEELCGVRRRYLSQIVGEPPHGISSRIEPMASAKDYSLMCPDGRQEPLASPQHCTWLSRPWPAIVARKKHSQTIQKMVMSLNEAQSHTWQWALLHLIESFNQAIVPLDSIMSLEDYLHQAPGFMSANTMSHCEPPRTVRICVKSNAESAKCELMKEVAKALGIEPGLSCTLRSSTEECMKAVRYDSADVVITGPDVENRAHSVFGLEPLVVEYSHKASALYRSAAIVHASSAIKTVQDLQQKKACFTGYDTVGWNTAVNMLKNKDLLTKSCPFYNAVGEFFSEVCVPGVNVSSDFKMSCPDSSGAENSFRGEEGAFKCLVTGMGDVAFIDLDTVKQNTDGNNNETWAVNLRSTDFRSVCAGNNSNSDCYLSWATPGQVLVQSNMSSVRREELYLTFLNLENYFGKQMKQPSMFQMFGKFDDRSDVLFSDASDRLETLASLHREKDVKHNYENMLASLRPCSASISSVIPLMTILPTFLSLLFAAR</sequence>
<keyword evidence="7" id="KW-1133">Transmembrane helix</keyword>
<feature type="domain" description="Transferrin-like" evidence="8">
    <location>
        <begin position="18"/>
        <end position="405"/>
    </location>
</feature>
<feature type="disulfide bond" evidence="6">
    <location>
        <begin position="634"/>
        <end position="643"/>
    </location>
</feature>
<keyword evidence="3 5" id="KW-0408">Iron</keyword>
<feature type="disulfide bond" evidence="6">
    <location>
        <begin position="127"/>
        <end position="224"/>
    </location>
</feature>
<keyword evidence="7" id="KW-0472">Membrane</keyword>
<dbReference type="PROSITE" id="PS51408">
    <property type="entry name" value="TRANSFERRIN_LIKE_4"/>
    <property type="match status" value="2"/>
</dbReference>
<feature type="transmembrane region" description="Helical" evidence="7">
    <location>
        <begin position="737"/>
        <end position="759"/>
    </location>
</feature>
<keyword evidence="3 5" id="KW-0479">Metal-binding</keyword>
<evidence type="ECO:0000313" key="9">
    <source>
        <dbReference type="EMBL" id="CAD7441723.1"/>
    </source>
</evidence>
<dbReference type="PANTHER" id="PTHR11485:SF54">
    <property type="entry name" value="TRANSFERRIN"/>
    <property type="match status" value="1"/>
</dbReference>
<keyword evidence="3" id="KW-0406">Ion transport</keyword>
<dbReference type="InterPro" id="IPR001156">
    <property type="entry name" value="Transferrin-like_dom"/>
</dbReference>
<accession>A0A7R9EX88</accession>
<evidence type="ECO:0000256" key="3">
    <source>
        <dbReference type="PIRNR" id="PIRNR002549"/>
    </source>
</evidence>
<feature type="disulfide bond" evidence="6">
    <location>
        <begin position="177"/>
        <end position="203"/>
    </location>
</feature>
<dbReference type="AlphaFoldDB" id="A0A7R9EX88"/>
<feature type="binding site" evidence="5">
    <location>
        <position position="496"/>
    </location>
    <ligand>
        <name>Fe(3+)</name>
        <dbReference type="ChEBI" id="CHEBI:29034"/>
        <label>1</label>
    </ligand>
</feature>
<dbReference type="PRINTS" id="PR00422">
    <property type="entry name" value="TRANSFERRIN"/>
</dbReference>
<dbReference type="GO" id="GO:0046872">
    <property type="term" value="F:metal ion binding"/>
    <property type="evidence" value="ECO:0007669"/>
    <property type="project" value="UniProtKB-KW"/>
</dbReference>
<dbReference type="GO" id="GO:0006826">
    <property type="term" value="P:iron ion transport"/>
    <property type="evidence" value="ECO:0007669"/>
    <property type="project" value="UniProtKB-KW"/>
</dbReference>
<dbReference type="GO" id="GO:0005615">
    <property type="term" value="C:extracellular space"/>
    <property type="evidence" value="ECO:0007669"/>
    <property type="project" value="InterPro"/>
</dbReference>
<evidence type="ECO:0000256" key="1">
    <source>
        <dbReference type="ARBA" id="ARBA00022737"/>
    </source>
</evidence>
<keyword evidence="7" id="KW-0812">Transmembrane</keyword>
<dbReference type="InterPro" id="IPR016357">
    <property type="entry name" value="Transferrin"/>
</dbReference>
<dbReference type="EMBL" id="OD565416">
    <property type="protein sequence ID" value="CAD7441723.1"/>
    <property type="molecule type" value="Genomic_DNA"/>
</dbReference>
<evidence type="ECO:0000256" key="2">
    <source>
        <dbReference type="ARBA" id="ARBA00023157"/>
    </source>
</evidence>
<keyword evidence="3" id="KW-0410">Iron transport</keyword>
<protein>
    <recommendedName>
        <fullName evidence="3">Transferrin</fullName>
    </recommendedName>
</protein>
<evidence type="ECO:0000256" key="6">
    <source>
        <dbReference type="PIRSR" id="PIRSR002549-4"/>
    </source>
</evidence>
<dbReference type="SMART" id="SM00094">
    <property type="entry name" value="TR_FER"/>
    <property type="match status" value="1"/>
</dbReference>
<dbReference type="GO" id="GO:0055037">
    <property type="term" value="C:recycling endosome"/>
    <property type="evidence" value="ECO:0007669"/>
    <property type="project" value="TreeGrafter"/>
</dbReference>
<feature type="binding site" evidence="4">
    <location>
        <position position="528"/>
    </location>
    <ligand>
        <name>hydrogencarbonate</name>
        <dbReference type="ChEBI" id="CHEBI:17544"/>
        <label>1</label>
    </ligand>
</feature>
<comment type="similarity">
    <text evidence="3">Belongs to the transferrin family.</text>
</comment>
<gene>
    <name evidence="9" type="ORF">TBIB3V08_LOCUS4177</name>
</gene>
<proteinExistence type="inferred from homology"/>
<feature type="domain" description="Transferrin-like" evidence="8">
    <location>
        <begin position="413"/>
        <end position="730"/>
    </location>
</feature>
<evidence type="ECO:0000256" key="4">
    <source>
        <dbReference type="PIRSR" id="PIRSR002549-2"/>
    </source>
</evidence>
<comment type="function">
    <text evidence="3">Transferrins are iron binding transport proteins which bind Fe(3+) ion in association with the binding of an anion, usually bicarbonate.</text>
</comment>
<feature type="disulfide bond" evidence="6">
    <location>
        <begin position="546"/>
        <end position="735"/>
    </location>
</feature>
<dbReference type="PANTHER" id="PTHR11485">
    <property type="entry name" value="TRANSFERRIN"/>
    <property type="match status" value="1"/>
</dbReference>